<name>A0ABU4T2G1_9PSEU</name>
<gene>
    <name evidence="2" type="ORF">SK803_18900</name>
</gene>
<feature type="compositionally biased region" description="Polar residues" evidence="1">
    <location>
        <begin position="46"/>
        <end position="73"/>
    </location>
</feature>
<sequence>MTAANDRWAKYGKLGAVIAFVVAVVVGAANLDGFLSMIERFTDSSASSTKNAGAPPTINSAPGATAAPNTSETPIAPDRQDSTPTVQAAPRQTATPQRPPTTAAALPKRAGALVITIKMGSGGKVGPSEYRTGAQPGANVDVYDDIGQLSSGCYPSWVLTRAGAEVQKTRNGRCTSGGITMFNFGDSLDTPGTYRLNVDVVTDSGQTGSNAVEFVVR</sequence>
<dbReference type="EMBL" id="JAXAVW010000014">
    <property type="protein sequence ID" value="MDX8032290.1"/>
    <property type="molecule type" value="Genomic_DNA"/>
</dbReference>
<evidence type="ECO:0000313" key="2">
    <source>
        <dbReference type="EMBL" id="MDX8032290.1"/>
    </source>
</evidence>
<organism evidence="2 3">
    <name type="scientific">Lentzea miocenica</name>
    <dbReference type="NCBI Taxonomy" id="3095431"/>
    <lineage>
        <taxon>Bacteria</taxon>
        <taxon>Bacillati</taxon>
        <taxon>Actinomycetota</taxon>
        <taxon>Actinomycetes</taxon>
        <taxon>Pseudonocardiales</taxon>
        <taxon>Pseudonocardiaceae</taxon>
        <taxon>Lentzea</taxon>
    </lineage>
</organism>
<feature type="region of interest" description="Disordered" evidence="1">
    <location>
        <begin position="46"/>
        <end position="106"/>
    </location>
</feature>
<evidence type="ECO:0000313" key="3">
    <source>
        <dbReference type="Proteomes" id="UP001285521"/>
    </source>
</evidence>
<comment type="caution">
    <text evidence="2">The sequence shown here is derived from an EMBL/GenBank/DDBJ whole genome shotgun (WGS) entry which is preliminary data.</text>
</comment>
<dbReference type="RefSeq" id="WP_319967328.1">
    <property type="nucleotide sequence ID" value="NZ_JAXAVW010000014.1"/>
</dbReference>
<protein>
    <submittedName>
        <fullName evidence="2">Uncharacterized protein</fullName>
    </submittedName>
</protein>
<reference evidence="2 3" key="2">
    <citation type="submission" date="2023-11" db="EMBL/GenBank/DDBJ databases">
        <authorList>
            <person name="Lara A.C."/>
            <person name="Chronakova A."/>
        </authorList>
    </citation>
    <scope>NUCLEOTIDE SEQUENCE [LARGE SCALE GENOMIC DNA]</scope>
    <source>
        <strain evidence="2 3">BCCO 10_0856</strain>
    </source>
</reference>
<accession>A0ABU4T2G1</accession>
<feature type="compositionally biased region" description="Low complexity" evidence="1">
    <location>
        <begin position="83"/>
        <end position="106"/>
    </location>
</feature>
<proteinExistence type="predicted"/>
<dbReference type="Proteomes" id="UP001285521">
    <property type="component" value="Unassembled WGS sequence"/>
</dbReference>
<reference evidence="2 3" key="1">
    <citation type="submission" date="2023-11" db="EMBL/GenBank/DDBJ databases">
        <title>Lentzea sokolovensis, sp. nov., Lentzea kristufkii, sp. nov., and Lentzea miocenensis, sp. nov., rare actinobacteria from Sokolov Coal Basin, Miocene lacustrine sediment, Czech Republic.</title>
        <authorList>
            <person name="Lara A."/>
            <person name="Kotroba L."/>
            <person name="Nouioui I."/>
            <person name="Neumann-Schaal M."/>
            <person name="Mast Y."/>
            <person name="Chronakova A."/>
        </authorList>
    </citation>
    <scope>NUCLEOTIDE SEQUENCE [LARGE SCALE GENOMIC DNA]</scope>
    <source>
        <strain evidence="2 3">BCCO 10_0856</strain>
    </source>
</reference>
<keyword evidence="3" id="KW-1185">Reference proteome</keyword>
<evidence type="ECO:0000256" key="1">
    <source>
        <dbReference type="SAM" id="MobiDB-lite"/>
    </source>
</evidence>